<dbReference type="EMBL" id="KK102911">
    <property type="protein sequence ID" value="KIY96635.1"/>
    <property type="molecule type" value="Genomic_DNA"/>
</dbReference>
<dbReference type="RefSeq" id="XP_013895655.1">
    <property type="nucleotide sequence ID" value="XM_014040201.1"/>
</dbReference>
<dbReference type="GeneID" id="25728576"/>
<dbReference type="AlphaFoldDB" id="A0A0D2MPR9"/>
<evidence type="ECO:0000259" key="1">
    <source>
        <dbReference type="Pfam" id="PF26051"/>
    </source>
</evidence>
<dbReference type="OrthoDB" id="546006at2759"/>
<evidence type="ECO:0000313" key="3">
    <source>
        <dbReference type="Proteomes" id="UP000054498"/>
    </source>
</evidence>
<evidence type="ECO:0000313" key="2">
    <source>
        <dbReference type="EMBL" id="KIY96635.1"/>
    </source>
</evidence>
<organism evidence="2 3">
    <name type="scientific">Monoraphidium neglectum</name>
    <dbReference type="NCBI Taxonomy" id="145388"/>
    <lineage>
        <taxon>Eukaryota</taxon>
        <taxon>Viridiplantae</taxon>
        <taxon>Chlorophyta</taxon>
        <taxon>core chlorophytes</taxon>
        <taxon>Chlorophyceae</taxon>
        <taxon>CS clade</taxon>
        <taxon>Sphaeropleales</taxon>
        <taxon>Selenastraceae</taxon>
        <taxon>Monoraphidium</taxon>
    </lineage>
</organism>
<dbReference type="InterPro" id="IPR058770">
    <property type="entry name" value="PWI_ABCF3"/>
</dbReference>
<accession>A0A0D2MPR9</accession>
<sequence length="189" mass="19584">MDAARVREVVHEVLGSQGDETILDYLVGVLEDEHFPWEDAFDSLGPILVDSGCCANDDQARAACDKLAEKLDTSRAAAGGGAGGGAFGAPQALSTGPVLLADADTRQLLHSIDSRAMRSGRDLIQTQFGGADLPSNLTGMTEKVGRRSHTRMVVVQGGGDDCASRGGVAASSCRSLVVTGLCVSMRSCC</sequence>
<name>A0A0D2MPR9_9CHLO</name>
<reference evidence="2 3" key="1">
    <citation type="journal article" date="2013" name="BMC Genomics">
        <title>Reconstruction of the lipid metabolism for the microalga Monoraphidium neglectum from its genome sequence reveals characteristics suitable for biofuel production.</title>
        <authorList>
            <person name="Bogen C."/>
            <person name="Al-Dilaimi A."/>
            <person name="Albersmeier A."/>
            <person name="Wichmann J."/>
            <person name="Grundmann M."/>
            <person name="Rupp O."/>
            <person name="Lauersen K.J."/>
            <person name="Blifernez-Klassen O."/>
            <person name="Kalinowski J."/>
            <person name="Goesmann A."/>
            <person name="Mussgnug J.H."/>
            <person name="Kruse O."/>
        </authorList>
    </citation>
    <scope>NUCLEOTIDE SEQUENCE [LARGE SCALE GENOMIC DNA]</scope>
    <source>
        <strain evidence="2 3">SAG 48.87</strain>
    </source>
</reference>
<proteinExistence type="predicted"/>
<dbReference type="Pfam" id="PF26051">
    <property type="entry name" value="PWI_ABCF3"/>
    <property type="match status" value="1"/>
</dbReference>
<dbReference type="STRING" id="145388.A0A0D2MPR9"/>
<dbReference type="Proteomes" id="UP000054498">
    <property type="component" value="Unassembled WGS sequence"/>
</dbReference>
<feature type="domain" description="ABCF3 PWI-like helical bundle" evidence="1">
    <location>
        <begin position="19"/>
        <end position="72"/>
    </location>
</feature>
<dbReference type="KEGG" id="mng:MNEG_11325"/>
<keyword evidence="3" id="KW-1185">Reference proteome</keyword>
<protein>
    <recommendedName>
        <fullName evidence="1">ABCF3 PWI-like helical bundle domain-containing protein</fullName>
    </recommendedName>
</protein>
<gene>
    <name evidence="2" type="ORF">MNEG_11325</name>
</gene>